<dbReference type="Proteomes" id="UP000694545">
    <property type="component" value="Unplaced"/>
</dbReference>
<evidence type="ECO:0008006" key="3">
    <source>
        <dbReference type="Google" id="ProtNLM"/>
    </source>
</evidence>
<evidence type="ECO:0000313" key="1">
    <source>
        <dbReference type="Ensembl" id="ENSVKKP00000019601.1"/>
    </source>
</evidence>
<name>A0A8D2LCH3_VARKO</name>
<dbReference type="Gene3D" id="3.30.40.10">
    <property type="entry name" value="Zinc/RING finger domain, C3HC4 (zinc finger)"/>
    <property type="match status" value="1"/>
</dbReference>
<dbReference type="SUPFAM" id="SSF57850">
    <property type="entry name" value="RING/U-box"/>
    <property type="match status" value="1"/>
</dbReference>
<protein>
    <recommendedName>
        <fullName evidence="3">Zinc finger RING-type eukaryotic domain-containing protein</fullName>
    </recommendedName>
</protein>
<dbReference type="InterPro" id="IPR013083">
    <property type="entry name" value="Znf_RING/FYVE/PHD"/>
</dbReference>
<dbReference type="Pfam" id="PF15227">
    <property type="entry name" value="zf-C3HC4_4"/>
    <property type="match status" value="1"/>
</dbReference>
<dbReference type="Ensembl" id="ENSVKKT00000020082.1">
    <property type="protein sequence ID" value="ENSVKKP00000019601.1"/>
    <property type="gene ID" value="ENSVKKG00000013267.1"/>
</dbReference>
<reference evidence="1" key="2">
    <citation type="submission" date="2025-09" db="UniProtKB">
        <authorList>
            <consortium name="Ensembl"/>
        </authorList>
    </citation>
    <scope>IDENTIFICATION</scope>
</reference>
<dbReference type="AlphaFoldDB" id="A0A8D2LCH3"/>
<reference evidence="1" key="1">
    <citation type="submission" date="2025-08" db="UniProtKB">
        <authorList>
            <consortium name="Ensembl"/>
        </authorList>
    </citation>
    <scope>IDENTIFICATION</scope>
</reference>
<keyword evidence="2" id="KW-1185">Reference proteome</keyword>
<evidence type="ECO:0000313" key="2">
    <source>
        <dbReference type="Proteomes" id="UP000694545"/>
    </source>
</evidence>
<proteinExistence type="predicted"/>
<sequence>LNLASLFKVTLTKKACQRHLIREATCSICLEYFRDPVSIPCGHSFCHQEWITPSWITALLWRGGLHSTMKL</sequence>
<accession>A0A8D2LCH3</accession>
<organism evidence="1 2">
    <name type="scientific">Varanus komodoensis</name>
    <name type="common">Komodo dragon</name>
    <dbReference type="NCBI Taxonomy" id="61221"/>
    <lineage>
        <taxon>Eukaryota</taxon>
        <taxon>Metazoa</taxon>
        <taxon>Chordata</taxon>
        <taxon>Craniata</taxon>
        <taxon>Vertebrata</taxon>
        <taxon>Euteleostomi</taxon>
        <taxon>Lepidosauria</taxon>
        <taxon>Squamata</taxon>
        <taxon>Bifurcata</taxon>
        <taxon>Unidentata</taxon>
        <taxon>Episquamata</taxon>
        <taxon>Toxicofera</taxon>
        <taxon>Anguimorpha</taxon>
        <taxon>Paleoanguimorpha</taxon>
        <taxon>Varanoidea</taxon>
        <taxon>Varanidae</taxon>
        <taxon>Varanus</taxon>
    </lineage>
</organism>